<evidence type="ECO:0000256" key="10">
    <source>
        <dbReference type="ARBA" id="ARBA00022553"/>
    </source>
</evidence>
<comment type="catalytic activity">
    <reaction evidence="29">
        <text>1-dodecanoyl-sn-glycero-3-phosphocholine + H2O = 1-dodecanoyl-sn-glycerol + phosphocholine + H(+)</text>
        <dbReference type="Rhea" id="RHEA:41127"/>
        <dbReference type="ChEBI" id="CHEBI:15377"/>
        <dbReference type="ChEBI" id="CHEBI:15378"/>
        <dbReference type="ChEBI" id="CHEBI:74966"/>
        <dbReference type="ChEBI" id="CHEBI:75529"/>
        <dbReference type="ChEBI" id="CHEBI:295975"/>
    </reaction>
    <physiologicalReaction direction="left-to-right" evidence="29">
        <dbReference type="Rhea" id="RHEA:41128"/>
    </physiologicalReaction>
</comment>
<evidence type="ECO:0000256" key="18">
    <source>
        <dbReference type="ARBA" id="ARBA00023034"/>
    </source>
</evidence>
<dbReference type="Gene3D" id="3.40.720.10">
    <property type="entry name" value="Alkaline Phosphatase, subunit A"/>
    <property type="match status" value="1"/>
</dbReference>
<evidence type="ECO:0000256" key="34">
    <source>
        <dbReference type="ARBA" id="ARBA00047779"/>
    </source>
</evidence>
<gene>
    <name evidence="41" type="ORF">B4U79_01874</name>
</gene>
<evidence type="ECO:0000256" key="32">
    <source>
        <dbReference type="ARBA" id="ARBA00047494"/>
    </source>
</evidence>
<comment type="catalytic activity">
    <reaction evidence="35">
        <text>1-hexadecanoyl-sn-glycero-3-phosphocholine + H2O = 1-hexadecanoyl-sn-glycerol + phosphocholine + H(+)</text>
        <dbReference type="Rhea" id="RHEA:41119"/>
        <dbReference type="ChEBI" id="CHEBI:15377"/>
        <dbReference type="ChEBI" id="CHEBI:15378"/>
        <dbReference type="ChEBI" id="CHEBI:72998"/>
        <dbReference type="ChEBI" id="CHEBI:75542"/>
        <dbReference type="ChEBI" id="CHEBI:295975"/>
    </reaction>
    <physiologicalReaction direction="left-to-right" evidence="35">
        <dbReference type="Rhea" id="RHEA:41120"/>
    </physiologicalReaction>
</comment>
<dbReference type="GO" id="GO:0005794">
    <property type="term" value="C:Golgi apparatus"/>
    <property type="evidence" value="ECO:0007669"/>
    <property type="project" value="UniProtKB-SubCell"/>
</dbReference>
<evidence type="ECO:0000256" key="9">
    <source>
        <dbReference type="ARBA" id="ARBA00022475"/>
    </source>
</evidence>
<reference evidence="41 42" key="1">
    <citation type="journal article" date="2018" name="Gigascience">
        <title>Genomes of trombidid mites reveal novel predicted allergens and laterally-transferred genes associated with secondary metabolism.</title>
        <authorList>
            <person name="Dong X."/>
            <person name="Chaisiri K."/>
            <person name="Xia D."/>
            <person name="Armstrong S.D."/>
            <person name="Fang Y."/>
            <person name="Donnelly M.J."/>
            <person name="Kadowaki T."/>
            <person name="McGarry J.W."/>
            <person name="Darby A.C."/>
            <person name="Makepeace B.L."/>
        </authorList>
    </citation>
    <scope>NUCLEOTIDE SEQUENCE [LARGE SCALE GENOMIC DNA]</scope>
    <source>
        <strain evidence="41">UoL-WK</strain>
    </source>
</reference>
<evidence type="ECO:0000256" key="30">
    <source>
        <dbReference type="ARBA" id="ARBA00047322"/>
    </source>
</evidence>
<comment type="cofactor">
    <cofactor evidence="1">
        <name>Zn(2+)</name>
        <dbReference type="ChEBI" id="CHEBI:29105"/>
    </cofactor>
</comment>
<dbReference type="Gene3D" id="3.30.1360.180">
    <property type="match status" value="1"/>
</dbReference>
<evidence type="ECO:0000256" key="35">
    <source>
        <dbReference type="ARBA" id="ARBA00048209"/>
    </source>
</evidence>
<keyword evidence="13" id="KW-0732">Signal</keyword>
<comment type="caution">
    <text evidence="41">The sequence shown here is derived from an EMBL/GenBank/DDBJ whole genome shotgun (WGS) entry which is preliminary data.</text>
</comment>
<evidence type="ECO:0000256" key="27">
    <source>
        <dbReference type="ARBA" id="ARBA00032556"/>
    </source>
</evidence>
<evidence type="ECO:0000256" key="6">
    <source>
        <dbReference type="ARBA" id="ARBA00010594"/>
    </source>
</evidence>
<keyword evidence="11" id="KW-0336">GPI-anchor</keyword>
<dbReference type="PROSITE" id="PS00989">
    <property type="entry name" value="CLAT_ADAPTOR_S"/>
    <property type="match status" value="1"/>
</dbReference>
<evidence type="ECO:0000256" key="11">
    <source>
        <dbReference type="ARBA" id="ARBA00022622"/>
    </source>
</evidence>
<keyword evidence="16" id="KW-0653">Protein transport</keyword>
<dbReference type="GO" id="GO:0046872">
    <property type="term" value="F:metal ion binding"/>
    <property type="evidence" value="ECO:0007669"/>
    <property type="project" value="UniProtKB-KW"/>
</dbReference>
<evidence type="ECO:0000256" key="26">
    <source>
        <dbReference type="ARBA" id="ARBA00031167"/>
    </source>
</evidence>
<evidence type="ECO:0000313" key="42">
    <source>
        <dbReference type="Proteomes" id="UP000285301"/>
    </source>
</evidence>
<evidence type="ECO:0000256" key="15">
    <source>
        <dbReference type="ARBA" id="ARBA00022833"/>
    </source>
</evidence>
<evidence type="ECO:0000256" key="22">
    <source>
        <dbReference type="ARBA" id="ARBA00023180"/>
    </source>
</evidence>
<evidence type="ECO:0000256" key="1">
    <source>
        <dbReference type="ARBA" id="ARBA00001947"/>
    </source>
</evidence>
<accession>A0A443R744</accession>
<keyword evidence="23" id="KW-0449">Lipoprotein</keyword>
<evidence type="ECO:0000256" key="28">
    <source>
        <dbReference type="ARBA" id="ARBA00046203"/>
    </source>
</evidence>
<comment type="similarity">
    <text evidence="5">Belongs to the adaptor complexes small subunit family.</text>
</comment>
<evidence type="ECO:0000256" key="23">
    <source>
        <dbReference type="ARBA" id="ARBA00023288"/>
    </source>
</evidence>
<keyword evidence="42" id="KW-1185">Reference proteome</keyword>
<dbReference type="SUPFAM" id="SSF64356">
    <property type="entry name" value="SNARE-like"/>
    <property type="match status" value="1"/>
</dbReference>
<dbReference type="PANTHER" id="PTHR10151">
    <property type="entry name" value="ECTONUCLEOTIDE PYROPHOSPHATASE/PHOSPHODIESTERASE"/>
    <property type="match status" value="1"/>
</dbReference>
<keyword evidence="19" id="KW-0443">Lipid metabolism</keyword>
<evidence type="ECO:0000256" key="17">
    <source>
        <dbReference type="ARBA" id="ARBA00022963"/>
    </source>
</evidence>
<dbReference type="InterPro" id="IPR011012">
    <property type="entry name" value="Longin-like_dom_sf"/>
</dbReference>
<dbReference type="Proteomes" id="UP000285301">
    <property type="component" value="Unassembled WGS sequence"/>
</dbReference>
<dbReference type="GO" id="GO:0006896">
    <property type="term" value="P:Golgi to vacuole transport"/>
    <property type="evidence" value="ECO:0007669"/>
    <property type="project" value="InterPro"/>
</dbReference>
<evidence type="ECO:0000256" key="14">
    <source>
        <dbReference type="ARBA" id="ARBA00022801"/>
    </source>
</evidence>
<dbReference type="Pfam" id="PF01663">
    <property type="entry name" value="Phosphodiest"/>
    <property type="match status" value="1"/>
</dbReference>
<evidence type="ECO:0000256" key="37">
    <source>
        <dbReference type="ARBA" id="ARBA00048703"/>
    </source>
</evidence>
<comment type="function">
    <text evidence="25">Part of the AP-3 complex, an adaptor-related complex which is not clathrin-associated. The complex is associated with the Golgi region as well as more peripheral structures. It facilitates the budding of vesicles from the Golgi membrane and may be directly involved in trafficking to lysosomes. In concert with the BLOC-1 complex, AP-3 is required to target cargos into vesicles assembled at cell bodies for delivery into neurites and nerve terminals.</text>
</comment>
<dbReference type="Pfam" id="PF01217">
    <property type="entry name" value="Clat_adaptor_s"/>
    <property type="match status" value="1"/>
</dbReference>
<dbReference type="FunFam" id="3.30.450.60:FF:000001">
    <property type="entry name" value="AP complex subunit sigma"/>
    <property type="match status" value="1"/>
</dbReference>
<dbReference type="InterPro" id="IPR000804">
    <property type="entry name" value="Clathrin_sm-chain_CS"/>
</dbReference>
<keyword evidence="18" id="KW-0333">Golgi apparatus</keyword>
<keyword evidence="14" id="KW-0378">Hydrolase</keyword>
<keyword evidence="20" id="KW-0472">Membrane</keyword>
<dbReference type="InterPro" id="IPR017850">
    <property type="entry name" value="Alkaline_phosphatase_core_sf"/>
</dbReference>
<evidence type="ECO:0000256" key="31">
    <source>
        <dbReference type="ARBA" id="ARBA00047482"/>
    </source>
</evidence>
<sequence length="554" mass="64109">MVQNFMFDSKYNDTFLMYPYPNSSHNHWWNDAEPLWVTAEKQGVKTAVFWWDGCQVTIRNMTPTHCSHYQPYWTWPKPKEDTIEAMHTILESFEYDEWQLALVYYEAVDAVGHAWGPDTEERLHAVRDLDEILNDLQSEIEARKMQDEVTVILVSDHGMLSVDPDGNKTVLIDIENLVEEDDISLMLDRGSVFNALKKASPKGLNFYRKAELPLHYHIRNHRRVAPIVLVAEKGYFVRGFSDSLTTKPVWDVMYPGHHGYDPYKVQQMRTIMFGMGRKLKRNYLSEPLMMTDHYNLICHLLGIEAQPNNGSWLRVQNMITEPSSKIRRHVFENKAFVAFVTKAVPSADSSSESRREENDVWKMIKAIIVFNNNGKPRITKFYQHYSEDLQQQIIRETFLLVSKRDDNVCNFLEGGSLIGGSDFKLIYRHYATLYFVFCVDSSESELGILDLIQVFVETLDKCFENVCELDLIFHVDKVHHILNEVVMGGMVLETNMTDILVRIDEQSKIEKDEAGLAAAPSKAMSAMKNLPQHIPQQWKDVKLADITKISKLKL</sequence>
<evidence type="ECO:0000256" key="7">
    <source>
        <dbReference type="ARBA" id="ARBA00012318"/>
    </source>
</evidence>
<evidence type="ECO:0000256" key="13">
    <source>
        <dbReference type="ARBA" id="ARBA00022729"/>
    </source>
</evidence>
<keyword evidence="17" id="KW-0442">Lipid degradation</keyword>
<dbReference type="GO" id="GO:0006886">
    <property type="term" value="P:intracellular protein transport"/>
    <property type="evidence" value="ECO:0007669"/>
    <property type="project" value="InterPro"/>
</dbReference>
<keyword evidence="22" id="KW-0325">Glycoprotein</keyword>
<keyword evidence="10" id="KW-0597">Phosphoprotein</keyword>
<dbReference type="InterPro" id="IPR002591">
    <property type="entry name" value="Phosphodiest/P_Trfase"/>
</dbReference>
<evidence type="ECO:0000256" key="33">
    <source>
        <dbReference type="ARBA" id="ARBA00047600"/>
    </source>
</evidence>
<evidence type="ECO:0000256" key="38">
    <source>
        <dbReference type="ARBA" id="ARBA00049092"/>
    </source>
</evidence>
<keyword evidence="8" id="KW-0813">Transport</keyword>
<dbReference type="OrthoDB" id="415411at2759"/>
<feature type="non-terminal residue" evidence="41">
    <location>
        <position position="554"/>
    </location>
</feature>
<evidence type="ECO:0000256" key="25">
    <source>
        <dbReference type="ARBA" id="ARBA00025605"/>
    </source>
</evidence>
<keyword evidence="24" id="KW-0968">Cytoplasmic vesicle</keyword>
<dbReference type="CDD" id="cd14834">
    <property type="entry name" value="AP3_sigma"/>
    <property type="match status" value="1"/>
</dbReference>
<dbReference type="GO" id="GO:0098552">
    <property type="term" value="C:side of membrane"/>
    <property type="evidence" value="ECO:0007669"/>
    <property type="project" value="UniProtKB-KW"/>
</dbReference>
<keyword evidence="21" id="KW-1015">Disulfide bond</keyword>
<comment type="catalytic activity">
    <reaction evidence="37">
        <text>sn-glycerol 3-phosphocholine + H2O = phosphocholine + glycerol + H(+)</text>
        <dbReference type="Rhea" id="RHEA:19545"/>
        <dbReference type="ChEBI" id="CHEBI:15377"/>
        <dbReference type="ChEBI" id="CHEBI:15378"/>
        <dbReference type="ChEBI" id="CHEBI:16870"/>
        <dbReference type="ChEBI" id="CHEBI:17754"/>
        <dbReference type="ChEBI" id="CHEBI:295975"/>
        <dbReference type="EC" id="3.1.4.38"/>
    </reaction>
    <physiologicalReaction direction="left-to-right" evidence="37">
        <dbReference type="Rhea" id="RHEA:19546"/>
    </physiologicalReaction>
</comment>
<name>A0A443R744_9ACAR</name>
<dbReference type="EMBL" id="NCKU01001844">
    <property type="protein sequence ID" value="RWS11085.1"/>
    <property type="molecule type" value="Genomic_DNA"/>
</dbReference>
<comment type="catalytic activity">
    <reaction evidence="32">
        <text>a 1-O-alkyl-sn-glycero-3-phosphocholine + H2O = a 1-O-alkyl-sn-glycerol + phosphocholine + H(+)</text>
        <dbReference type="Rhea" id="RHEA:36083"/>
        <dbReference type="ChEBI" id="CHEBI:15377"/>
        <dbReference type="ChEBI" id="CHEBI:15378"/>
        <dbReference type="ChEBI" id="CHEBI:15850"/>
        <dbReference type="ChEBI" id="CHEBI:30909"/>
        <dbReference type="ChEBI" id="CHEBI:295975"/>
    </reaction>
    <physiologicalReaction direction="left-to-right" evidence="32">
        <dbReference type="Rhea" id="RHEA:36084"/>
    </physiologicalReaction>
</comment>
<evidence type="ECO:0000256" key="16">
    <source>
        <dbReference type="ARBA" id="ARBA00022927"/>
    </source>
</evidence>
<evidence type="ECO:0000256" key="5">
    <source>
        <dbReference type="ARBA" id="ARBA00006972"/>
    </source>
</evidence>
<comment type="catalytic activity">
    <reaction evidence="38">
        <text>1-(9Z,12Z)-octadecadienoyl-sn-glycero-3-phosphocholine + H2O = 1-(9Z,12Z-octadecadienoyl)-sn-glycerol + phosphocholine + H(+)</text>
        <dbReference type="Rhea" id="RHEA:41115"/>
        <dbReference type="ChEBI" id="CHEBI:15377"/>
        <dbReference type="ChEBI" id="CHEBI:15378"/>
        <dbReference type="ChEBI" id="CHEBI:28733"/>
        <dbReference type="ChEBI" id="CHEBI:75561"/>
        <dbReference type="ChEBI" id="CHEBI:295975"/>
    </reaction>
    <physiologicalReaction direction="left-to-right" evidence="38">
        <dbReference type="Rhea" id="RHEA:41116"/>
    </physiologicalReaction>
</comment>
<comment type="catalytic activity">
    <reaction evidence="36">
        <text>sphing-4-enine-phosphocholine + H2O = sphing-4-enine + phosphocholine + H(+)</text>
        <dbReference type="Rhea" id="RHEA:41095"/>
        <dbReference type="ChEBI" id="CHEBI:15377"/>
        <dbReference type="ChEBI" id="CHEBI:15378"/>
        <dbReference type="ChEBI" id="CHEBI:57756"/>
        <dbReference type="ChEBI" id="CHEBI:58906"/>
        <dbReference type="ChEBI" id="CHEBI:295975"/>
    </reaction>
    <physiologicalReaction direction="left-to-right" evidence="36">
        <dbReference type="Rhea" id="RHEA:41096"/>
    </physiologicalReaction>
</comment>
<comment type="catalytic activity">
    <reaction evidence="31">
        <text>glycero-2-phosphocholine + H2O = phosphocholine + glycerol + H(+)</text>
        <dbReference type="Rhea" id="RHEA:61684"/>
        <dbReference type="ChEBI" id="CHEBI:15377"/>
        <dbReference type="ChEBI" id="CHEBI:15378"/>
        <dbReference type="ChEBI" id="CHEBI:17754"/>
        <dbReference type="ChEBI" id="CHEBI:144950"/>
        <dbReference type="ChEBI" id="CHEBI:295975"/>
    </reaction>
    <physiologicalReaction direction="left-to-right" evidence="31">
        <dbReference type="Rhea" id="RHEA:61685"/>
    </physiologicalReaction>
</comment>
<feature type="domain" description="AP complex mu/sigma subunit" evidence="40">
    <location>
        <begin position="363"/>
        <end position="507"/>
    </location>
</feature>
<comment type="function">
    <text evidence="28">Choline-specific glycerophosphodiesterase that hydrolyzes glycerophosphocholine (GPC) and lysophosphatidylcholine (LPC) and contributes to supplying choline to the cells. Has a preference for LPC with short (12:0 and 14:0) or polyunsaturated (18:2 and 20:4) fatty acids. In vitro, hydrolyzes only choline-containing lysophospholipids, such as sphingosylphosphorylcholine (SPC), platelet-activating factor (PAF) and lysoPAF, but not other lysophospholipids.</text>
</comment>
<evidence type="ECO:0000256" key="36">
    <source>
        <dbReference type="ARBA" id="ARBA00048234"/>
    </source>
</evidence>
<evidence type="ECO:0000313" key="41">
    <source>
        <dbReference type="EMBL" id="RWS11085.1"/>
    </source>
</evidence>
<comment type="similarity">
    <text evidence="6">Belongs to the nucleotide pyrophosphatase/phosphodiesterase family.</text>
</comment>
<dbReference type="PANTHER" id="PTHR10151:SF66">
    <property type="entry name" value="GLYCEROPHOSPHOCHOLINE CHOLINEPHOSPHODIESTERASE ENPP6"/>
    <property type="match status" value="1"/>
</dbReference>
<comment type="catalytic activity">
    <reaction evidence="39">
        <text>1-(5Z,8Z,11Z,14Z-eicosatetraenoyl)-sn-glycero-3-phosphocholine + H2O = 1-(5Z,8Z,11Z,14Z-eicosatetraenoyl)-sn-glycerol + phosphocholine + H(+)</text>
        <dbReference type="Rhea" id="RHEA:41003"/>
        <dbReference type="ChEBI" id="CHEBI:15377"/>
        <dbReference type="ChEBI" id="CHEBI:15378"/>
        <dbReference type="ChEBI" id="CHEBI:34071"/>
        <dbReference type="ChEBI" id="CHEBI:74344"/>
        <dbReference type="ChEBI" id="CHEBI:295975"/>
    </reaction>
    <physiologicalReaction direction="left-to-right" evidence="39">
        <dbReference type="Rhea" id="RHEA:41004"/>
    </physiologicalReaction>
</comment>
<dbReference type="EC" id="3.1.4.38" evidence="7"/>
<dbReference type="GO" id="GO:0016042">
    <property type="term" value="P:lipid catabolic process"/>
    <property type="evidence" value="ECO:0007669"/>
    <property type="project" value="UniProtKB-KW"/>
</dbReference>
<evidence type="ECO:0000256" key="2">
    <source>
        <dbReference type="ARBA" id="ARBA00004180"/>
    </source>
</evidence>
<evidence type="ECO:0000256" key="3">
    <source>
        <dbReference type="ARBA" id="ARBA00004555"/>
    </source>
</evidence>
<dbReference type="GO" id="GO:0030123">
    <property type="term" value="C:AP-3 adaptor complex"/>
    <property type="evidence" value="ECO:0007669"/>
    <property type="project" value="InterPro"/>
</dbReference>
<dbReference type="GO" id="GO:0005886">
    <property type="term" value="C:plasma membrane"/>
    <property type="evidence" value="ECO:0007669"/>
    <property type="project" value="UniProtKB-SubCell"/>
</dbReference>
<comment type="catalytic activity">
    <reaction evidence="33">
        <text>a 1-acyl-sn-glycero-3-phosphocholine + H2O = a 1-acyl-sn-glycerol + phosphocholine + H(+)</text>
        <dbReference type="Rhea" id="RHEA:44720"/>
        <dbReference type="ChEBI" id="CHEBI:15377"/>
        <dbReference type="ChEBI" id="CHEBI:15378"/>
        <dbReference type="ChEBI" id="CHEBI:58168"/>
        <dbReference type="ChEBI" id="CHEBI:64683"/>
        <dbReference type="ChEBI" id="CHEBI:295975"/>
    </reaction>
    <physiologicalReaction direction="left-to-right" evidence="33">
        <dbReference type="Rhea" id="RHEA:44721"/>
    </physiologicalReaction>
</comment>
<evidence type="ECO:0000256" key="8">
    <source>
        <dbReference type="ARBA" id="ARBA00022448"/>
    </source>
</evidence>
<proteinExistence type="inferred from homology"/>
<dbReference type="CDD" id="cd16018">
    <property type="entry name" value="Enpp"/>
    <property type="match status" value="1"/>
</dbReference>
<evidence type="ECO:0000256" key="19">
    <source>
        <dbReference type="ARBA" id="ARBA00023098"/>
    </source>
</evidence>
<comment type="catalytic activity">
    <reaction evidence="34">
        <text>1-tetradecanoyl-sn-glycero-3-phosphocholine + H2O = 1-tetradecanoyl-sn-glycerol + phosphocholine + H(+)</text>
        <dbReference type="Rhea" id="RHEA:40999"/>
        <dbReference type="ChEBI" id="CHEBI:15377"/>
        <dbReference type="ChEBI" id="CHEBI:15378"/>
        <dbReference type="ChEBI" id="CHEBI:64489"/>
        <dbReference type="ChEBI" id="CHEBI:75536"/>
        <dbReference type="ChEBI" id="CHEBI:295975"/>
    </reaction>
    <physiologicalReaction direction="left-to-right" evidence="34">
        <dbReference type="Rhea" id="RHEA:41000"/>
    </physiologicalReaction>
</comment>
<evidence type="ECO:0000256" key="24">
    <source>
        <dbReference type="ARBA" id="ARBA00023329"/>
    </source>
</evidence>
<dbReference type="STRING" id="1965070.A0A443R744"/>
<evidence type="ECO:0000256" key="20">
    <source>
        <dbReference type="ARBA" id="ARBA00023136"/>
    </source>
</evidence>
<dbReference type="GO" id="GO:0047390">
    <property type="term" value="F:glycerophosphocholine cholinephosphodiesterase activity"/>
    <property type="evidence" value="ECO:0007669"/>
    <property type="project" value="UniProtKB-EC"/>
</dbReference>
<evidence type="ECO:0000256" key="39">
    <source>
        <dbReference type="ARBA" id="ARBA00049320"/>
    </source>
</evidence>
<organism evidence="41 42">
    <name type="scientific">Dinothrombium tinctorium</name>
    <dbReference type="NCBI Taxonomy" id="1965070"/>
    <lineage>
        <taxon>Eukaryota</taxon>
        <taxon>Metazoa</taxon>
        <taxon>Ecdysozoa</taxon>
        <taxon>Arthropoda</taxon>
        <taxon>Chelicerata</taxon>
        <taxon>Arachnida</taxon>
        <taxon>Acari</taxon>
        <taxon>Acariformes</taxon>
        <taxon>Trombidiformes</taxon>
        <taxon>Prostigmata</taxon>
        <taxon>Anystina</taxon>
        <taxon>Parasitengona</taxon>
        <taxon>Trombidioidea</taxon>
        <taxon>Trombidiidae</taxon>
        <taxon>Dinothrombium</taxon>
    </lineage>
</organism>
<evidence type="ECO:0000259" key="40">
    <source>
        <dbReference type="Pfam" id="PF01217"/>
    </source>
</evidence>
<keyword evidence="12" id="KW-0479">Metal-binding</keyword>
<evidence type="ECO:0000256" key="4">
    <source>
        <dbReference type="ARBA" id="ARBA00004609"/>
    </source>
</evidence>
<keyword evidence="15" id="KW-0862">Zinc</keyword>
<dbReference type="SUPFAM" id="SSF53649">
    <property type="entry name" value="Alkaline phosphatase-like"/>
    <property type="match status" value="1"/>
</dbReference>
<comment type="subcellular location">
    <subcellularLocation>
        <location evidence="4">Cell membrane</location>
        <topology evidence="4">Lipid-anchor</topology>
        <topology evidence="4">GPI-anchor</topology>
    </subcellularLocation>
    <subcellularLocation>
        <location evidence="2">Cytoplasmic vesicle membrane</location>
        <topology evidence="2">Peripheral membrane protein</topology>
        <orientation evidence="2">Cytoplasmic side</orientation>
    </subcellularLocation>
    <subcellularLocation>
        <location evidence="3">Golgi apparatus</location>
    </subcellularLocation>
</comment>
<dbReference type="InterPro" id="IPR022775">
    <property type="entry name" value="AP_mu_sigma_su"/>
</dbReference>
<evidence type="ECO:0000256" key="21">
    <source>
        <dbReference type="ARBA" id="ARBA00023157"/>
    </source>
</evidence>
<evidence type="ECO:0000256" key="29">
    <source>
        <dbReference type="ARBA" id="ARBA00047290"/>
    </source>
</evidence>
<keyword evidence="9" id="KW-1003">Cell membrane</keyword>
<protein>
    <recommendedName>
        <fullName evidence="7">glycerophosphocholine cholinephosphodiesterase</fullName>
        <ecNumber evidence="7">3.1.4.38</ecNumber>
    </recommendedName>
    <alternativeName>
        <fullName evidence="27">Choline-specific glycerophosphodiester phosphodiesterase</fullName>
    </alternativeName>
    <alternativeName>
        <fullName evidence="26">Ectonucleotide pyrophosphatase/phosphodiesterase family member 6</fullName>
    </alternativeName>
</protein>
<dbReference type="GO" id="GO:0030659">
    <property type="term" value="C:cytoplasmic vesicle membrane"/>
    <property type="evidence" value="ECO:0007669"/>
    <property type="project" value="UniProtKB-SubCell"/>
</dbReference>
<dbReference type="Gene3D" id="3.30.450.60">
    <property type="match status" value="1"/>
</dbReference>
<dbReference type="AlphaFoldDB" id="A0A443R744"/>
<evidence type="ECO:0000256" key="12">
    <source>
        <dbReference type="ARBA" id="ARBA00022723"/>
    </source>
</evidence>
<comment type="catalytic activity">
    <reaction evidence="30">
        <text>1-(9Z-octadecenoyl)-sn-glycero-3-phosphocholine + H2O = 1-(9Z-octadecenoyl)-sn-glycerol + phosphocholine + H(+)</text>
        <dbReference type="Rhea" id="RHEA:41091"/>
        <dbReference type="ChEBI" id="CHEBI:15377"/>
        <dbReference type="ChEBI" id="CHEBI:15378"/>
        <dbReference type="ChEBI" id="CHEBI:28610"/>
        <dbReference type="ChEBI" id="CHEBI:75757"/>
        <dbReference type="ChEBI" id="CHEBI:295975"/>
    </reaction>
    <physiologicalReaction direction="left-to-right" evidence="30">
        <dbReference type="Rhea" id="RHEA:41092"/>
    </physiologicalReaction>
</comment>
<dbReference type="InterPro" id="IPR027155">
    <property type="entry name" value="APS3"/>
</dbReference>